<evidence type="ECO:0000256" key="2">
    <source>
        <dbReference type="ARBA" id="ARBA00022475"/>
    </source>
</evidence>
<evidence type="ECO:0000256" key="4">
    <source>
        <dbReference type="ARBA" id="ARBA00022989"/>
    </source>
</evidence>
<comment type="caution">
    <text evidence="9">The sequence shown here is derived from an EMBL/GenBank/DDBJ whole genome shotgun (WGS) entry which is preliminary data.</text>
</comment>
<feature type="region of interest" description="Disordered" evidence="6">
    <location>
        <begin position="22"/>
        <end position="46"/>
    </location>
</feature>
<feature type="domain" description="Type II secretion system protein GspF" evidence="8">
    <location>
        <begin position="58"/>
        <end position="176"/>
    </location>
</feature>
<comment type="subcellular location">
    <subcellularLocation>
        <location evidence="1">Cell membrane</location>
        <topology evidence="1">Multi-pass membrane protein</topology>
    </subcellularLocation>
</comment>
<proteinExistence type="predicted"/>
<gene>
    <name evidence="9" type="ORF">ACFQS9_25625</name>
</gene>
<reference evidence="10" key="1">
    <citation type="journal article" date="2019" name="Int. J. Syst. Evol. Microbiol.">
        <title>The Global Catalogue of Microorganisms (GCM) 10K type strain sequencing project: providing services to taxonomists for standard genome sequencing and annotation.</title>
        <authorList>
            <consortium name="The Broad Institute Genomics Platform"/>
            <consortium name="The Broad Institute Genome Sequencing Center for Infectious Disease"/>
            <person name="Wu L."/>
            <person name="Ma J."/>
        </authorList>
    </citation>
    <scope>NUCLEOTIDE SEQUENCE [LARGE SCALE GENOMIC DNA]</scope>
    <source>
        <strain evidence="10">ICMP 19430</strain>
    </source>
</reference>
<name>A0ABW2S6D3_9NOCA</name>
<keyword evidence="10" id="KW-1185">Reference proteome</keyword>
<evidence type="ECO:0000256" key="1">
    <source>
        <dbReference type="ARBA" id="ARBA00004651"/>
    </source>
</evidence>
<keyword evidence="3 7" id="KW-0812">Transmembrane</keyword>
<evidence type="ECO:0000256" key="7">
    <source>
        <dbReference type="SAM" id="Phobius"/>
    </source>
</evidence>
<keyword evidence="4 7" id="KW-1133">Transmembrane helix</keyword>
<evidence type="ECO:0000313" key="10">
    <source>
        <dbReference type="Proteomes" id="UP001596484"/>
    </source>
</evidence>
<dbReference type="EMBL" id="JBHTCS010000030">
    <property type="protein sequence ID" value="MFC7451281.1"/>
    <property type="molecule type" value="Genomic_DNA"/>
</dbReference>
<evidence type="ECO:0000256" key="6">
    <source>
        <dbReference type="SAM" id="MobiDB-lite"/>
    </source>
</evidence>
<dbReference type="RefSeq" id="WP_378409355.1">
    <property type="nucleotide sequence ID" value="NZ_JBHTCS010000030.1"/>
</dbReference>
<dbReference type="PANTHER" id="PTHR35007">
    <property type="entry name" value="INTEGRAL MEMBRANE PROTEIN-RELATED"/>
    <property type="match status" value="1"/>
</dbReference>
<accession>A0ABW2S6D3</accession>
<dbReference type="Pfam" id="PF00482">
    <property type="entry name" value="T2SSF"/>
    <property type="match status" value="1"/>
</dbReference>
<evidence type="ECO:0000313" key="9">
    <source>
        <dbReference type="EMBL" id="MFC7451281.1"/>
    </source>
</evidence>
<organism evidence="9 10">
    <name type="scientific">Rhodococcus daqingensis</name>
    <dbReference type="NCBI Taxonomy" id="2479363"/>
    <lineage>
        <taxon>Bacteria</taxon>
        <taxon>Bacillati</taxon>
        <taxon>Actinomycetota</taxon>
        <taxon>Actinomycetes</taxon>
        <taxon>Mycobacteriales</taxon>
        <taxon>Nocardiaceae</taxon>
        <taxon>Rhodococcus</taxon>
    </lineage>
</organism>
<feature type="transmembrane region" description="Helical" evidence="7">
    <location>
        <begin position="170"/>
        <end position="191"/>
    </location>
</feature>
<protein>
    <submittedName>
        <fullName evidence="9">Type II secretion system F family protein</fullName>
    </submittedName>
</protein>
<evidence type="ECO:0000256" key="5">
    <source>
        <dbReference type="ARBA" id="ARBA00023136"/>
    </source>
</evidence>
<evidence type="ECO:0000259" key="8">
    <source>
        <dbReference type="Pfam" id="PF00482"/>
    </source>
</evidence>
<dbReference type="PANTHER" id="PTHR35007:SF3">
    <property type="entry name" value="POSSIBLE CONSERVED ALANINE RICH MEMBRANE PROTEIN"/>
    <property type="match status" value="1"/>
</dbReference>
<keyword evidence="2" id="KW-1003">Cell membrane</keyword>
<evidence type="ECO:0000256" key="3">
    <source>
        <dbReference type="ARBA" id="ARBA00022692"/>
    </source>
</evidence>
<sequence length="196" mass="19664">MSAAVAVLFAAAAVAAPGRAPATSRLRGPLAAPRSRGWPRRGRSRDASDPMAIAAGFDLLAACLQAGMPVAAAAGAVAESAPEPLSGALESAANLLALGAEPEIAWERAAMDSETEGLARMARRSSRSGAAFAGAVAELATQRRMAIEDRAVAAAERAGVLISGPLRLCFLPAFLCLGIVPVVVGLATRVLGGGVL</sequence>
<dbReference type="InterPro" id="IPR018076">
    <property type="entry name" value="T2SS_GspF_dom"/>
</dbReference>
<keyword evidence="5 7" id="KW-0472">Membrane</keyword>
<dbReference type="Proteomes" id="UP001596484">
    <property type="component" value="Unassembled WGS sequence"/>
</dbReference>